<name>A0A0A9E6V6_ARUDO</name>
<sequence>MIFKLFIFGLTHVTHSALILLQSLHVLLSQKYLCLVHIIYLYISRLLYSDLLFRIKWAWL</sequence>
<evidence type="ECO:0000313" key="1">
    <source>
        <dbReference type="EMBL" id="JAD96514.1"/>
    </source>
</evidence>
<proteinExistence type="predicted"/>
<dbReference type="AlphaFoldDB" id="A0A0A9E6V6"/>
<organism evidence="1">
    <name type="scientific">Arundo donax</name>
    <name type="common">Giant reed</name>
    <name type="synonym">Donax arundinaceus</name>
    <dbReference type="NCBI Taxonomy" id="35708"/>
    <lineage>
        <taxon>Eukaryota</taxon>
        <taxon>Viridiplantae</taxon>
        <taxon>Streptophyta</taxon>
        <taxon>Embryophyta</taxon>
        <taxon>Tracheophyta</taxon>
        <taxon>Spermatophyta</taxon>
        <taxon>Magnoliopsida</taxon>
        <taxon>Liliopsida</taxon>
        <taxon>Poales</taxon>
        <taxon>Poaceae</taxon>
        <taxon>PACMAD clade</taxon>
        <taxon>Arundinoideae</taxon>
        <taxon>Arundineae</taxon>
        <taxon>Arundo</taxon>
    </lineage>
</organism>
<dbReference type="EMBL" id="GBRH01201381">
    <property type="protein sequence ID" value="JAD96514.1"/>
    <property type="molecule type" value="Transcribed_RNA"/>
</dbReference>
<protein>
    <submittedName>
        <fullName evidence="1">Uncharacterized protein</fullName>
    </submittedName>
</protein>
<reference evidence="1" key="2">
    <citation type="journal article" date="2015" name="Data Brief">
        <title>Shoot transcriptome of the giant reed, Arundo donax.</title>
        <authorList>
            <person name="Barrero R.A."/>
            <person name="Guerrero F.D."/>
            <person name="Moolhuijzen P."/>
            <person name="Goolsby J.A."/>
            <person name="Tidwell J."/>
            <person name="Bellgard S.E."/>
            <person name="Bellgard M.I."/>
        </authorList>
    </citation>
    <scope>NUCLEOTIDE SEQUENCE</scope>
    <source>
        <tissue evidence="1">Shoot tissue taken approximately 20 cm above the soil surface</tissue>
    </source>
</reference>
<reference evidence="1" key="1">
    <citation type="submission" date="2014-09" db="EMBL/GenBank/DDBJ databases">
        <authorList>
            <person name="Magalhaes I.L.F."/>
            <person name="Oliveira U."/>
            <person name="Santos F.R."/>
            <person name="Vidigal T.H.D.A."/>
            <person name="Brescovit A.D."/>
            <person name="Santos A.J."/>
        </authorList>
    </citation>
    <scope>NUCLEOTIDE SEQUENCE</scope>
    <source>
        <tissue evidence="1">Shoot tissue taken approximately 20 cm above the soil surface</tissue>
    </source>
</reference>
<accession>A0A0A9E6V6</accession>